<dbReference type="EMBL" id="CP014205">
    <property type="protein sequence ID" value="AMQ86834.1"/>
    <property type="molecule type" value="Genomic_DNA"/>
</dbReference>
<sequence>MPQQIKYLFASGKADFTRTGTIANIPAPLTDLEMTPEGAFSQLSNSISIDLVQYKGQASEVQVQISLADPDNPKVVGYHEYRNTADHRPSRELFSFDISNAMITSIKTQLTPQTSFFEITQLSFEALSNDGDHKRTITGTAKLLINEMQ</sequence>
<dbReference type="Proteomes" id="UP000075187">
    <property type="component" value="Chromosome"/>
</dbReference>
<reference evidence="1" key="1">
    <citation type="submission" date="2017-12" db="EMBL/GenBank/DDBJ databases">
        <title>Pseudomonas sp. MS586 complete sequence.</title>
        <authorList>
            <person name="Lu S."/>
            <person name="Deng P."/>
        </authorList>
    </citation>
    <scope>NUCLEOTIDE SEQUENCE</scope>
    <source>
        <strain evidence="1">MS586</strain>
    </source>
</reference>
<evidence type="ECO:0000313" key="1">
    <source>
        <dbReference type="EMBL" id="AMQ86834.1"/>
    </source>
</evidence>
<organism evidence="1 2">
    <name type="scientific">Pseudomonas glycinae</name>
    <dbReference type="NCBI Taxonomy" id="1785145"/>
    <lineage>
        <taxon>Bacteria</taxon>
        <taxon>Pseudomonadati</taxon>
        <taxon>Pseudomonadota</taxon>
        <taxon>Gammaproteobacteria</taxon>
        <taxon>Pseudomonadales</taxon>
        <taxon>Pseudomonadaceae</taxon>
        <taxon>Pseudomonas</taxon>
    </lineage>
</organism>
<accession>A0ABN4MZ64</accession>
<evidence type="ECO:0000313" key="2">
    <source>
        <dbReference type="Proteomes" id="UP000075187"/>
    </source>
</evidence>
<gene>
    <name evidence="1" type="ORF">AWU82_26975</name>
</gene>
<name>A0ABN4MZ64_9PSED</name>
<keyword evidence="2" id="KW-1185">Reference proteome</keyword>
<protein>
    <submittedName>
        <fullName evidence="1">Uncharacterized protein</fullName>
    </submittedName>
</protein>
<proteinExistence type="predicted"/>
<dbReference type="RefSeq" id="WP_064383891.1">
    <property type="nucleotide sequence ID" value="NZ_CP014205.2"/>
</dbReference>